<evidence type="ECO:0008006" key="6">
    <source>
        <dbReference type="Google" id="ProtNLM"/>
    </source>
</evidence>
<dbReference type="InterPro" id="IPR012902">
    <property type="entry name" value="N_methyl_site"/>
</dbReference>
<dbReference type="EMBL" id="CP000614">
    <property type="protein sequence ID" value="ABO55160.1"/>
    <property type="molecule type" value="Genomic_DNA"/>
</dbReference>
<dbReference type="PANTHER" id="PTHR30093">
    <property type="entry name" value="GENERAL SECRETION PATHWAY PROTEIN G"/>
    <property type="match status" value="1"/>
</dbReference>
<dbReference type="GO" id="GO:0044096">
    <property type="term" value="C:type IV pilus"/>
    <property type="evidence" value="ECO:0007669"/>
    <property type="project" value="TreeGrafter"/>
</dbReference>
<dbReference type="Pfam" id="PF07963">
    <property type="entry name" value="N_methyl"/>
    <property type="match status" value="1"/>
</dbReference>
<evidence type="ECO:0000256" key="2">
    <source>
        <dbReference type="ARBA" id="ARBA00022481"/>
    </source>
</evidence>
<evidence type="ECO:0000313" key="4">
    <source>
        <dbReference type="EMBL" id="ABO55160.1"/>
    </source>
</evidence>
<comment type="similarity">
    <text evidence="1">Belongs to the N-Me-Phe pilin family.</text>
</comment>
<dbReference type="Proteomes" id="UP000002287">
    <property type="component" value="Chromosome 1"/>
</dbReference>
<dbReference type="AlphaFoldDB" id="A4JFV7"/>
<keyword evidence="3" id="KW-0472">Membrane</keyword>
<keyword evidence="2" id="KW-0488">Methylation</keyword>
<keyword evidence="3" id="KW-0812">Transmembrane</keyword>
<reference evidence="5" key="1">
    <citation type="submission" date="2007-03" db="EMBL/GenBank/DDBJ databases">
        <title>Complete sequence of chromosome 1 of Burkholderia vietnamiensis G4.</title>
        <authorList>
            <consortium name="US DOE Joint Genome Institute"/>
            <person name="Copeland A."/>
            <person name="Lucas S."/>
            <person name="Lapidus A."/>
            <person name="Barry K."/>
            <person name="Detter J.C."/>
            <person name="Glavina del Rio T."/>
            <person name="Hammon N."/>
            <person name="Israni S."/>
            <person name="Dalin E."/>
            <person name="Tice H."/>
            <person name="Pitluck S."/>
            <person name="Chain P."/>
            <person name="Malfatti S."/>
            <person name="Shin M."/>
            <person name="Vergez L."/>
            <person name="Schmutz J."/>
            <person name="Larimer F."/>
            <person name="Land M."/>
            <person name="Hauser L."/>
            <person name="Kyrpides N."/>
            <person name="Tiedje J."/>
            <person name="Richardson P."/>
        </authorList>
    </citation>
    <scope>NUCLEOTIDE SEQUENCE [LARGE SCALE GENOMIC DNA]</scope>
    <source>
        <strain evidence="5">G4 / LMG 22486</strain>
    </source>
</reference>
<feature type="transmembrane region" description="Helical" evidence="3">
    <location>
        <begin position="12"/>
        <end position="32"/>
    </location>
</feature>
<dbReference type="PANTHER" id="PTHR30093:SF34">
    <property type="entry name" value="PREPILIN PEPTIDASE-DEPENDENT PROTEIN D"/>
    <property type="match status" value="1"/>
</dbReference>
<dbReference type="KEGG" id="bvi:Bcep1808_2158"/>
<dbReference type="SUPFAM" id="SSF54523">
    <property type="entry name" value="Pili subunits"/>
    <property type="match status" value="2"/>
</dbReference>
<sequence>MLRKLSQGFTLIEMMVVIAIIGALAAIAIPAYNNYTTKAKFTEVVLSTAPTKTAVVGCVESGDCVSGSTITIAVGGNSGSNTGSAALTGSSVQAIQAFLTAQYTGTTATASQIASIAATDAGRVSPVGGGPAYAVVACTNPAGYAMLDSEYSPNLTTNICDATVQNWANGMGGGTTPAAAAAFYAAHNAVVQPVPLIQSAYTSLFGSSTSNNSGGVNFPCVGAAPCSPPTKYVLSAAADPTGTITATAQSSAGLNGETYVLIPSVSSGRVDWTVSGTCLTRAGGALC</sequence>
<dbReference type="InterPro" id="IPR045584">
    <property type="entry name" value="Pilin-like"/>
</dbReference>
<dbReference type="PROSITE" id="PS00409">
    <property type="entry name" value="PROKAR_NTER_METHYL"/>
    <property type="match status" value="1"/>
</dbReference>
<name>A4JFV7_BURVG</name>
<dbReference type="eggNOG" id="COG4969">
    <property type="taxonomic scope" value="Bacteria"/>
</dbReference>
<dbReference type="NCBIfam" id="TIGR02532">
    <property type="entry name" value="IV_pilin_GFxxxE"/>
    <property type="match status" value="1"/>
</dbReference>
<dbReference type="HOGENOM" id="CLU_1092730_0_0_4"/>
<keyword evidence="3" id="KW-1133">Transmembrane helix</keyword>
<evidence type="ECO:0000256" key="3">
    <source>
        <dbReference type="SAM" id="Phobius"/>
    </source>
</evidence>
<evidence type="ECO:0000256" key="1">
    <source>
        <dbReference type="ARBA" id="ARBA00005233"/>
    </source>
</evidence>
<protein>
    <recommendedName>
        <fullName evidence="6">Prepilin-type N-terminal cleavage/methylation domain-containing protein</fullName>
    </recommendedName>
</protein>
<gene>
    <name evidence="4" type="ordered locus">Bcep1808_2158</name>
</gene>
<evidence type="ECO:0000313" key="5">
    <source>
        <dbReference type="Proteomes" id="UP000002287"/>
    </source>
</evidence>
<accession>A4JFV7</accession>
<dbReference type="GO" id="GO:0043107">
    <property type="term" value="P:type IV pilus-dependent motility"/>
    <property type="evidence" value="ECO:0007669"/>
    <property type="project" value="TreeGrafter"/>
</dbReference>
<organism evidence="4 5">
    <name type="scientific">Burkholderia vietnamiensis (strain G4 / LMG 22486)</name>
    <name type="common">Burkholderia cepacia (strain R1808)</name>
    <dbReference type="NCBI Taxonomy" id="269482"/>
    <lineage>
        <taxon>Bacteria</taxon>
        <taxon>Pseudomonadati</taxon>
        <taxon>Pseudomonadota</taxon>
        <taxon>Betaproteobacteria</taxon>
        <taxon>Burkholderiales</taxon>
        <taxon>Burkholderiaceae</taxon>
        <taxon>Burkholderia</taxon>
        <taxon>Burkholderia cepacia complex</taxon>
    </lineage>
</organism>
<proteinExistence type="inferred from homology"/>
<dbReference type="Gene3D" id="3.30.700.10">
    <property type="entry name" value="Glycoprotein, Type 4 Pilin"/>
    <property type="match status" value="2"/>
</dbReference>